<dbReference type="GO" id="GO:0004803">
    <property type="term" value="F:transposase activity"/>
    <property type="evidence" value="ECO:0007669"/>
    <property type="project" value="InterPro"/>
</dbReference>
<dbReference type="GO" id="GO:0006313">
    <property type="term" value="P:DNA transposition"/>
    <property type="evidence" value="ECO:0007669"/>
    <property type="project" value="InterPro"/>
</dbReference>
<gene>
    <name evidence="4" type="ORF">GOZ90_27095</name>
</gene>
<keyword evidence="1" id="KW-0175">Coiled coil</keyword>
<name>A0A6L6VKF0_AGRVI</name>
<evidence type="ECO:0000259" key="3">
    <source>
        <dbReference type="Pfam" id="PF02371"/>
    </source>
</evidence>
<feature type="domain" description="Transposase IS116/IS110/IS902 C-terminal" evidence="3">
    <location>
        <begin position="258"/>
        <end position="336"/>
    </location>
</feature>
<proteinExistence type="predicted"/>
<dbReference type="InterPro" id="IPR003346">
    <property type="entry name" value="Transposase_20"/>
</dbReference>
<dbReference type="Pfam" id="PF01548">
    <property type="entry name" value="DEDD_Tnp_IS110"/>
    <property type="match status" value="1"/>
</dbReference>
<reference evidence="4 5" key="1">
    <citation type="submission" date="2019-12" db="EMBL/GenBank/DDBJ databases">
        <title>Whole-genome sequencing of Allorhizobium vitis.</title>
        <authorList>
            <person name="Gan H.M."/>
            <person name="Szegedi E."/>
            <person name="Burr T."/>
            <person name="Savka M.A."/>
        </authorList>
    </citation>
    <scope>NUCLEOTIDE SEQUENCE [LARGE SCALE GENOMIC DNA]</scope>
    <source>
        <strain evidence="4 5">CG516</strain>
    </source>
</reference>
<dbReference type="InterPro" id="IPR002525">
    <property type="entry name" value="Transp_IS110-like_N"/>
</dbReference>
<evidence type="ECO:0000259" key="2">
    <source>
        <dbReference type="Pfam" id="PF01548"/>
    </source>
</evidence>
<dbReference type="PANTHER" id="PTHR33055">
    <property type="entry name" value="TRANSPOSASE FOR INSERTION SEQUENCE ELEMENT IS1111A"/>
    <property type="match status" value="1"/>
</dbReference>
<dbReference type="GO" id="GO:0003677">
    <property type="term" value="F:DNA binding"/>
    <property type="evidence" value="ECO:0007669"/>
    <property type="project" value="InterPro"/>
</dbReference>
<evidence type="ECO:0000313" key="4">
    <source>
        <dbReference type="EMBL" id="MUZ76283.1"/>
    </source>
</evidence>
<accession>A0A6L6VKF0</accession>
<dbReference type="AlphaFoldDB" id="A0A6L6VKF0"/>
<dbReference type="EMBL" id="WPHR01000072">
    <property type="protein sequence ID" value="MUZ76283.1"/>
    <property type="molecule type" value="Genomic_DNA"/>
</dbReference>
<dbReference type="PANTHER" id="PTHR33055:SF3">
    <property type="entry name" value="PUTATIVE TRANSPOSASE FOR IS117-RELATED"/>
    <property type="match status" value="1"/>
</dbReference>
<comment type="caution">
    <text evidence="4">The sequence shown here is derived from an EMBL/GenBank/DDBJ whole genome shotgun (WGS) entry which is preliminary data.</text>
</comment>
<dbReference type="NCBIfam" id="NF033542">
    <property type="entry name" value="transpos_IS110"/>
    <property type="match status" value="1"/>
</dbReference>
<evidence type="ECO:0000256" key="1">
    <source>
        <dbReference type="SAM" id="Coils"/>
    </source>
</evidence>
<organism evidence="4 5">
    <name type="scientific">Agrobacterium vitis</name>
    <name type="common">Rhizobium vitis</name>
    <dbReference type="NCBI Taxonomy" id="373"/>
    <lineage>
        <taxon>Bacteria</taxon>
        <taxon>Pseudomonadati</taxon>
        <taxon>Pseudomonadota</taxon>
        <taxon>Alphaproteobacteria</taxon>
        <taxon>Hyphomicrobiales</taxon>
        <taxon>Rhizobiaceae</taxon>
        <taxon>Rhizobium/Agrobacterium group</taxon>
        <taxon>Agrobacterium</taxon>
    </lineage>
</organism>
<feature type="domain" description="Transposase IS110-like N-terminal" evidence="2">
    <location>
        <begin position="74"/>
        <end position="183"/>
    </location>
</feature>
<evidence type="ECO:0000313" key="5">
    <source>
        <dbReference type="Proteomes" id="UP000477951"/>
    </source>
</evidence>
<dbReference type="RefSeq" id="WP_156616725.1">
    <property type="nucleotide sequence ID" value="NZ_WPHR01000072.1"/>
</dbReference>
<dbReference type="Proteomes" id="UP000477951">
    <property type="component" value="Unassembled WGS sequence"/>
</dbReference>
<protein>
    <submittedName>
        <fullName evidence="4">IS110 family transposase</fullName>
    </submittedName>
</protein>
<sequence length="387" mass="43146">MSFITDKLEALGAVRIDLGAIFISLELSRSKWLLTALLPASDGKMSKYSLDAGDVPGMFNRFAELRKKAEAASGLTFPIIVIQEAGLDGFWIHRMLQSEGIESHVVDPASVATSRRRRRAKTDKIDGEALVRALLAYKRGEPRVCAIVRAPTPEAEDQRRLCRERKALMVERVRHINRIKGLLFSQGVSGYEPAHSDRRKRLEELRTGDGRMLPPHLKMQIIREIDRLELLLNQIKAVEAERDAMLAAAKLDLPAPKLLCGVKGIGPEFAAVLWTEALSRHFDNRRQVAAYAGLAPTPWKSGSVDHEQGISKSGNPRLRTTLIQVAWLWLRHQPQSALAIWFKQRMAQTGGRHKQPAIVALARKLLVALWKYVTAGVVIEGAVVQHA</sequence>
<dbReference type="Pfam" id="PF02371">
    <property type="entry name" value="Transposase_20"/>
    <property type="match status" value="1"/>
</dbReference>
<dbReference type="InterPro" id="IPR047650">
    <property type="entry name" value="Transpos_IS110"/>
</dbReference>
<feature type="coiled-coil region" evidence="1">
    <location>
        <begin position="221"/>
        <end position="248"/>
    </location>
</feature>